<dbReference type="Proteomes" id="UP000440732">
    <property type="component" value="Unassembled WGS sequence"/>
</dbReference>
<gene>
    <name evidence="11" type="ORF">PF001_g16400</name>
    <name evidence="10" type="ORF">PF002_g18415</name>
    <name evidence="9" type="ORF">PF004_g16163</name>
    <name evidence="8" type="ORF">PF005_g17074</name>
    <name evidence="7" type="ORF">PF006_g16048</name>
    <name evidence="6" type="ORF">PF007_g17224</name>
    <name evidence="3" type="ORF">PF009_g18307</name>
    <name evidence="5" type="ORF">PF010_g16721</name>
    <name evidence="4" type="ORF">PF011_g16041</name>
</gene>
<comment type="caution">
    <text evidence="3">The sequence shown here is derived from an EMBL/GenBank/DDBJ whole genome shotgun (WGS) entry which is preliminary data.</text>
</comment>
<organism evidence="3 12">
    <name type="scientific">Phytophthora fragariae</name>
    <dbReference type="NCBI Taxonomy" id="53985"/>
    <lineage>
        <taxon>Eukaryota</taxon>
        <taxon>Sar</taxon>
        <taxon>Stramenopiles</taxon>
        <taxon>Oomycota</taxon>
        <taxon>Peronosporomycetes</taxon>
        <taxon>Peronosporales</taxon>
        <taxon>Peronosporaceae</taxon>
        <taxon>Phytophthora</taxon>
    </lineage>
</organism>
<evidence type="ECO:0000313" key="20">
    <source>
        <dbReference type="Proteomes" id="UP000488956"/>
    </source>
</evidence>
<dbReference type="AlphaFoldDB" id="A0A6A3EH86"/>
<evidence type="ECO:0000313" key="18">
    <source>
        <dbReference type="Proteomes" id="UP000460718"/>
    </source>
</evidence>
<protein>
    <recommendedName>
        <fullName evidence="21">EGF-like domain-containing protein</fullName>
    </recommendedName>
</protein>
<evidence type="ECO:0000313" key="5">
    <source>
        <dbReference type="EMBL" id="KAE9095395.1"/>
    </source>
</evidence>
<evidence type="ECO:0000313" key="12">
    <source>
        <dbReference type="Proteomes" id="UP000429523"/>
    </source>
</evidence>
<feature type="region of interest" description="Disordered" evidence="1">
    <location>
        <begin position="876"/>
        <end position="916"/>
    </location>
</feature>
<evidence type="ECO:0000313" key="11">
    <source>
        <dbReference type="EMBL" id="KAE9297446.1"/>
    </source>
</evidence>
<reference evidence="12 13" key="1">
    <citation type="submission" date="2018-08" db="EMBL/GenBank/DDBJ databases">
        <title>Genomic investigation of the strawberry pathogen Phytophthora fragariae indicates pathogenicity is determined by transcriptional variation in three key races.</title>
        <authorList>
            <person name="Adams T.M."/>
            <person name="Armitage A.D."/>
            <person name="Sobczyk M.K."/>
            <person name="Bates H.J."/>
            <person name="Dunwell J.M."/>
            <person name="Nellist C.F."/>
            <person name="Harrison R.J."/>
        </authorList>
    </citation>
    <scope>NUCLEOTIDE SEQUENCE [LARGE SCALE GENOMIC DNA]</scope>
    <source>
        <strain evidence="11 14">A4</strain>
        <strain evidence="10 15">BC-1</strain>
        <strain evidence="9 19">BC-23</strain>
        <strain evidence="8 13">NOV-27</strain>
        <strain evidence="7 16">NOV-5</strain>
        <strain evidence="6 17">NOV-71</strain>
        <strain evidence="3 12">NOV-9</strain>
        <strain evidence="5 20">ONT-3</strain>
        <strain evidence="4 18">SCRP245</strain>
    </source>
</reference>
<sequence>MRLHYVATLPVLFCVAATADSGSHSGSGPDSNNAGYDAKVEYLPVDSLQHELLNTTGLVPDSLVAVTASYGILKDESPGLAGVTAPNTNVYASVLIVPGNGSATTTTTASNAHEAASADELSGRTQLMYNCTSAPNLWNLQEDPNVLKLETFQQVSSNASSFNSASGNDTGLREIVAFASVEVSNCATVQKTAVGRPVLGNAFFSAEFSSSPVFFYTTNSTSLSSDSASGSCLIRLEMAQANFTEVYPNCKIALRSTDFDNIIQSDAVPAEANKTRRLDLGSYDFVKDPTCSYECGAYYAAPDECLVDLGNGQYATTKCQLQFYEQNPNCDNECGDAVGDLAALPANQCYQCESDLYIFDDSCDYGYARASLVSCCTTLPCAPSADTTVGAPTGLTWNLQSDGESIADPSYLIYEDGDCSDPHDLSSTCCRITCEECFVSLSIASFYVDLDANDVDDYSTTAEMKLTGKSYLRVKVFAPNGCTIEATKNIINLTARQPLYLGLSVEVNVQLDIMRKLNLKPHGTSAQFGASTEIQGITVGYIDSEQFADVRMITTPSNSLGQNGIDIEVEVAAIPSVTASLSMLAGIAKIGVKTTYSLFAKLQAGVEFPEPYPGLSSQYLVPDSEEHYGDCSQPHFMQYAGYAGYKDFSVSMPMKFGVNGLWTTTYEPKLDLGLSYSKSLFSGCVASAYDAEMLLSTAITTVSSLSDEKQEKLKKIVMWVLGIAEIDPDFLSINHVSADTGEISITIAVPPSVAENYPKASDLQQVIYQRARTADFSNAVTAYVGLGVNAKCDSGSWGQDCESKCVLGNCGKATCNPVDGATISCAYCASGYWGPTCEESCDVPSNCVSAWCQQGSETAFGCWTCQDGWEGDLCETSTSTPSPSSPTNGDTSSSTSSGSTSDSTPTPTPATNANTGTGTSSACTWAPLLWLQVFISASGLIWLL</sequence>
<evidence type="ECO:0000313" key="9">
    <source>
        <dbReference type="EMBL" id="KAE9210543.1"/>
    </source>
</evidence>
<evidence type="ECO:0000313" key="3">
    <source>
        <dbReference type="EMBL" id="KAE8931637.1"/>
    </source>
</evidence>
<accession>A0A6A3EH86</accession>
<dbReference type="Proteomes" id="UP000441208">
    <property type="component" value="Unassembled WGS sequence"/>
</dbReference>
<dbReference type="EMBL" id="QXGD01001207">
    <property type="protein sequence ID" value="KAE9211842.1"/>
    <property type="molecule type" value="Genomic_DNA"/>
</dbReference>
<feature type="signal peptide" evidence="2">
    <location>
        <begin position="1"/>
        <end position="19"/>
    </location>
</feature>
<dbReference type="Proteomes" id="UP000429523">
    <property type="component" value="Unassembled WGS sequence"/>
</dbReference>
<evidence type="ECO:0000313" key="8">
    <source>
        <dbReference type="EMBL" id="KAE9195943.1"/>
    </source>
</evidence>
<feature type="chain" id="PRO_5036379375" description="EGF-like domain-containing protein" evidence="2">
    <location>
        <begin position="20"/>
        <end position="944"/>
    </location>
</feature>
<dbReference type="EMBL" id="QXFZ01001153">
    <property type="protein sequence ID" value="KAE9095864.1"/>
    <property type="molecule type" value="Genomic_DNA"/>
</dbReference>
<evidence type="ECO:0008006" key="21">
    <source>
        <dbReference type="Google" id="ProtNLM"/>
    </source>
</evidence>
<dbReference type="Proteomes" id="UP000476176">
    <property type="component" value="Unassembled WGS sequence"/>
</dbReference>
<dbReference type="Proteomes" id="UP000433483">
    <property type="component" value="Unassembled WGS sequence"/>
</dbReference>
<dbReference type="Proteomes" id="UP000440367">
    <property type="component" value="Unassembled WGS sequence"/>
</dbReference>
<evidence type="ECO:0000256" key="1">
    <source>
        <dbReference type="SAM" id="MobiDB-lite"/>
    </source>
</evidence>
<evidence type="ECO:0000256" key="2">
    <source>
        <dbReference type="SAM" id="SignalP"/>
    </source>
</evidence>
<dbReference type="EMBL" id="QXGB01001156">
    <property type="protein sequence ID" value="KAE9195943.1"/>
    <property type="molecule type" value="Genomic_DNA"/>
</dbReference>
<evidence type="ECO:0000313" key="19">
    <source>
        <dbReference type="Proteomes" id="UP000476176"/>
    </source>
</evidence>
<proteinExistence type="predicted"/>
<dbReference type="Proteomes" id="UP000488956">
    <property type="component" value="Unassembled WGS sequence"/>
</dbReference>
<evidence type="ECO:0000313" key="4">
    <source>
        <dbReference type="EMBL" id="KAE8996114.1"/>
    </source>
</evidence>
<dbReference type="EMBL" id="QXGC01001128">
    <property type="protein sequence ID" value="KAE9210543.1"/>
    <property type="molecule type" value="Genomic_DNA"/>
</dbReference>
<dbReference type="Proteomes" id="UP000460718">
    <property type="component" value="Unassembled WGS sequence"/>
</dbReference>
<name>A0A6A3EH86_9STRA</name>
<evidence type="ECO:0000313" key="6">
    <source>
        <dbReference type="EMBL" id="KAE9095864.1"/>
    </source>
</evidence>
<evidence type="ECO:0000313" key="7">
    <source>
        <dbReference type="EMBL" id="KAE9129308.1"/>
    </source>
</evidence>
<evidence type="ECO:0000313" key="16">
    <source>
        <dbReference type="Proteomes" id="UP000440732"/>
    </source>
</evidence>
<dbReference type="EMBL" id="QXGE01001124">
    <property type="protein sequence ID" value="KAE9297446.1"/>
    <property type="molecule type" value="Genomic_DNA"/>
</dbReference>
<keyword evidence="13" id="KW-1185">Reference proteome</keyword>
<dbReference type="EMBL" id="QXFX01001162">
    <property type="protein sequence ID" value="KAE9095395.1"/>
    <property type="molecule type" value="Genomic_DNA"/>
</dbReference>
<dbReference type="EMBL" id="QXGF01001216">
    <property type="protein sequence ID" value="KAE8931637.1"/>
    <property type="molecule type" value="Genomic_DNA"/>
</dbReference>
<dbReference type="EMBL" id="QXFW01001124">
    <property type="protein sequence ID" value="KAE8996114.1"/>
    <property type="molecule type" value="Genomic_DNA"/>
</dbReference>
<evidence type="ECO:0000313" key="15">
    <source>
        <dbReference type="Proteomes" id="UP000440367"/>
    </source>
</evidence>
<dbReference type="Proteomes" id="UP000437068">
    <property type="component" value="Unassembled WGS sequence"/>
</dbReference>
<evidence type="ECO:0000313" key="13">
    <source>
        <dbReference type="Proteomes" id="UP000433483"/>
    </source>
</evidence>
<evidence type="ECO:0000313" key="17">
    <source>
        <dbReference type="Proteomes" id="UP000441208"/>
    </source>
</evidence>
<evidence type="ECO:0000313" key="14">
    <source>
        <dbReference type="Proteomes" id="UP000437068"/>
    </source>
</evidence>
<evidence type="ECO:0000313" key="10">
    <source>
        <dbReference type="EMBL" id="KAE9211842.1"/>
    </source>
</evidence>
<dbReference type="OrthoDB" id="100663at2759"/>
<keyword evidence="2" id="KW-0732">Signal</keyword>
<dbReference type="EMBL" id="QXGA01001093">
    <property type="protein sequence ID" value="KAE9129308.1"/>
    <property type="molecule type" value="Genomic_DNA"/>
</dbReference>